<gene>
    <name evidence="1" type="ORF">HMPREF6123_0516</name>
</gene>
<dbReference type="STRING" id="585501.HMPREF6123_0516"/>
<dbReference type="HOGENOM" id="CLU_3236881_0_0_9"/>
<evidence type="ECO:0000313" key="1">
    <source>
        <dbReference type="EMBL" id="EEJ52206.1"/>
    </source>
</evidence>
<name>C2KVJ7_9FIRM</name>
<protein>
    <submittedName>
        <fullName evidence="1">Uncharacterized protein</fullName>
    </submittedName>
</protein>
<organism evidence="1 2">
    <name type="scientific">Oribacterium sinus F0268</name>
    <dbReference type="NCBI Taxonomy" id="585501"/>
    <lineage>
        <taxon>Bacteria</taxon>
        <taxon>Bacillati</taxon>
        <taxon>Bacillota</taxon>
        <taxon>Clostridia</taxon>
        <taxon>Lachnospirales</taxon>
        <taxon>Lachnospiraceae</taxon>
        <taxon>Oribacterium</taxon>
    </lineage>
</organism>
<evidence type="ECO:0000313" key="2">
    <source>
        <dbReference type="Proteomes" id="UP000004121"/>
    </source>
</evidence>
<dbReference type="Proteomes" id="UP000004121">
    <property type="component" value="Unassembled WGS sequence"/>
</dbReference>
<reference evidence="1 2" key="1">
    <citation type="submission" date="2009-04" db="EMBL/GenBank/DDBJ databases">
        <authorList>
            <person name="Qin X."/>
            <person name="Bachman B."/>
            <person name="Battles P."/>
            <person name="Bell A."/>
            <person name="Bess C."/>
            <person name="Bickham C."/>
            <person name="Chaboub L."/>
            <person name="Chen D."/>
            <person name="Coyle M."/>
            <person name="Deiros D.R."/>
            <person name="Dinh H."/>
            <person name="Forbes L."/>
            <person name="Fowler G."/>
            <person name="Francisco L."/>
            <person name="Fu Q."/>
            <person name="Gubbala S."/>
            <person name="Hale W."/>
            <person name="Han Y."/>
            <person name="Hemphill L."/>
            <person name="Highlander S.K."/>
            <person name="Hirani K."/>
            <person name="Hogues M."/>
            <person name="Jackson L."/>
            <person name="Jakkamsetti A."/>
            <person name="Javaid M."/>
            <person name="Jiang H."/>
            <person name="Korchina V."/>
            <person name="Kovar C."/>
            <person name="Lara F."/>
            <person name="Lee S."/>
            <person name="Mata R."/>
            <person name="Mathew T."/>
            <person name="Moen C."/>
            <person name="Morales K."/>
            <person name="Munidasa M."/>
            <person name="Nazareth L."/>
            <person name="Ngo R."/>
            <person name="Nguyen L."/>
            <person name="Okwuonu G."/>
            <person name="Ongeri F."/>
            <person name="Patil S."/>
            <person name="Petrosino J."/>
            <person name="Pham C."/>
            <person name="Pham P."/>
            <person name="Pu L.-L."/>
            <person name="Puazo M."/>
            <person name="Raj R."/>
            <person name="Reid J."/>
            <person name="Rouhana J."/>
            <person name="Saada N."/>
            <person name="Shang Y."/>
            <person name="Simmons D."/>
            <person name="Thornton R."/>
            <person name="Warren J."/>
            <person name="Weissenberger G."/>
            <person name="Zhang J."/>
            <person name="Zhang L."/>
            <person name="Zhou C."/>
            <person name="Zhu D."/>
            <person name="Muzny D."/>
            <person name="Worley K."/>
            <person name="Gibbs R."/>
        </authorList>
    </citation>
    <scope>NUCLEOTIDE SEQUENCE [LARGE SCALE GENOMIC DNA]</scope>
    <source>
        <strain evidence="1 2">F0268</strain>
    </source>
</reference>
<accession>C2KVJ7</accession>
<dbReference type="AlphaFoldDB" id="C2KVJ7"/>
<dbReference type="InParanoid" id="C2KVJ7"/>
<sequence length="43" mass="5231">MKIPDEKALEFYMEAKNYKNYTETMSYSRNMSIVVKIRHLELD</sequence>
<proteinExistence type="predicted"/>
<comment type="caution">
    <text evidence="1">The sequence shown here is derived from an EMBL/GenBank/DDBJ whole genome shotgun (WGS) entry which is preliminary data.</text>
</comment>
<keyword evidence="2" id="KW-1185">Reference proteome</keyword>
<dbReference type="EMBL" id="ACKX01000057">
    <property type="protein sequence ID" value="EEJ52206.1"/>
    <property type="molecule type" value="Genomic_DNA"/>
</dbReference>